<dbReference type="AlphaFoldDB" id="A0A6A5TRW3"/>
<protein>
    <submittedName>
        <fullName evidence="1">Uncharacterized protein</fullName>
    </submittedName>
</protein>
<sequence>MFRTFNTLAVLGVSARISDLFLGAYGIRHDEANVAATPPQSQREFNAISFSSTGLRPPSTRPETYARIPEIHGFALPALMSLPSSLTHPKQLGMGRSAGKRLWHMNGDPSNLGMGLATHCSQLIHCSSSSARL</sequence>
<gene>
    <name evidence="1" type="ORF">CC80DRAFT_505021</name>
</gene>
<accession>A0A6A5TRW3</accession>
<evidence type="ECO:0000313" key="1">
    <source>
        <dbReference type="EMBL" id="KAF1955683.1"/>
    </source>
</evidence>
<dbReference type="Proteomes" id="UP000800035">
    <property type="component" value="Unassembled WGS sequence"/>
</dbReference>
<name>A0A6A5TRW3_9PLEO</name>
<keyword evidence="2" id="KW-1185">Reference proteome</keyword>
<evidence type="ECO:0000313" key="2">
    <source>
        <dbReference type="Proteomes" id="UP000800035"/>
    </source>
</evidence>
<proteinExistence type="predicted"/>
<reference evidence="1" key="1">
    <citation type="journal article" date="2020" name="Stud. Mycol.">
        <title>101 Dothideomycetes genomes: a test case for predicting lifestyles and emergence of pathogens.</title>
        <authorList>
            <person name="Haridas S."/>
            <person name="Albert R."/>
            <person name="Binder M."/>
            <person name="Bloem J."/>
            <person name="Labutti K."/>
            <person name="Salamov A."/>
            <person name="Andreopoulos B."/>
            <person name="Baker S."/>
            <person name="Barry K."/>
            <person name="Bills G."/>
            <person name="Bluhm B."/>
            <person name="Cannon C."/>
            <person name="Castanera R."/>
            <person name="Culley D."/>
            <person name="Daum C."/>
            <person name="Ezra D."/>
            <person name="Gonzalez J."/>
            <person name="Henrissat B."/>
            <person name="Kuo A."/>
            <person name="Liang C."/>
            <person name="Lipzen A."/>
            <person name="Lutzoni F."/>
            <person name="Magnuson J."/>
            <person name="Mondo S."/>
            <person name="Nolan M."/>
            <person name="Ohm R."/>
            <person name="Pangilinan J."/>
            <person name="Park H.-J."/>
            <person name="Ramirez L."/>
            <person name="Alfaro M."/>
            <person name="Sun H."/>
            <person name="Tritt A."/>
            <person name="Yoshinaga Y."/>
            <person name="Zwiers L.-H."/>
            <person name="Turgeon B."/>
            <person name="Goodwin S."/>
            <person name="Spatafora J."/>
            <person name="Crous P."/>
            <person name="Grigoriev I."/>
        </authorList>
    </citation>
    <scope>NUCLEOTIDE SEQUENCE</scope>
    <source>
        <strain evidence="1">CBS 675.92</strain>
    </source>
</reference>
<dbReference type="EMBL" id="ML976993">
    <property type="protein sequence ID" value="KAF1955683.1"/>
    <property type="molecule type" value="Genomic_DNA"/>
</dbReference>
<organism evidence="1 2">
    <name type="scientific">Byssothecium circinans</name>
    <dbReference type="NCBI Taxonomy" id="147558"/>
    <lineage>
        <taxon>Eukaryota</taxon>
        <taxon>Fungi</taxon>
        <taxon>Dikarya</taxon>
        <taxon>Ascomycota</taxon>
        <taxon>Pezizomycotina</taxon>
        <taxon>Dothideomycetes</taxon>
        <taxon>Pleosporomycetidae</taxon>
        <taxon>Pleosporales</taxon>
        <taxon>Massarineae</taxon>
        <taxon>Massarinaceae</taxon>
        <taxon>Byssothecium</taxon>
    </lineage>
</organism>